<dbReference type="Proteomes" id="UP000015455">
    <property type="component" value="Unassembled WGS sequence"/>
</dbReference>
<dbReference type="OrthoDB" id="115252at2"/>
<reference evidence="2 3" key="1">
    <citation type="submission" date="2013-06" db="EMBL/GenBank/DDBJ databases">
        <title>Draft genome sequence of Thauera terpenica.</title>
        <authorList>
            <person name="Liu B."/>
            <person name="Frostegard A.H."/>
            <person name="Shapleigh J.P."/>
        </authorList>
    </citation>
    <scope>NUCLEOTIDE SEQUENCE [LARGE SCALE GENOMIC DNA]</scope>
    <source>
        <strain evidence="2 3">58Eu</strain>
    </source>
</reference>
<dbReference type="eggNOG" id="ENOG502ZBJV">
    <property type="taxonomic scope" value="Bacteria"/>
</dbReference>
<keyword evidence="3" id="KW-1185">Reference proteome</keyword>
<accession>S9ZRT7</accession>
<evidence type="ECO:0000313" key="3">
    <source>
        <dbReference type="Proteomes" id="UP000015455"/>
    </source>
</evidence>
<dbReference type="STRING" id="1348657.M622_13470"/>
<evidence type="ECO:0000259" key="1">
    <source>
        <dbReference type="Pfam" id="PF23212"/>
    </source>
</evidence>
<dbReference type="InterPro" id="IPR055492">
    <property type="entry name" value="DUF7064"/>
</dbReference>
<name>S9ZRT7_9RHOO</name>
<proteinExistence type="predicted"/>
<dbReference type="EMBL" id="ATJV01000047">
    <property type="protein sequence ID" value="EPZ16232.1"/>
    <property type="molecule type" value="Genomic_DNA"/>
</dbReference>
<protein>
    <recommendedName>
        <fullName evidence="1">DUF7064 domain-containing protein</fullName>
    </recommendedName>
</protein>
<comment type="caution">
    <text evidence="2">The sequence shown here is derived from an EMBL/GenBank/DDBJ whole genome shotgun (WGS) entry which is preliminary data.</text>
</comment>
<dbReference type="RefSeq" id="WP_021248664.1">
    <property type="nucleotide sequence ID" value="NZ_ATJV01000047.1"/>
</dbReference>
<gene>
    <name evidence="2" type="ORF">M622_13470</name>
</gene>
<organism evidence="2 3">
    <name type="scientific">Thauera terpenica 58Eu</name>
    <dbReference type="NCBI Taxonomy" id="1348657"/>
    <lineage>
        <taxon>Bacteria</taxon>
        <taxon>Pseudomonadati</taxon>
        <taxon>Pseudomonadota</taxon>
        <taxon>Betaproteobacteria</taxon>
        <taxon>Rhodocyclales</taxon>
        <taxon>Zoogloeaceae</taxon>
        <taxon>Thauera</taxon>
    </lineage>
</organism>
<dbReference type="AlphaFoldDB" id="S9ZRT7"/>
<feature type="domain" description="DUF7064" evidence="1">
    <location>
        <begin position="186"/>
        <end position="302"/>
    </location>
</feature>
<dbReference type="Pfam" id="PF23212">
    <property type="entry name" value="DUF7064"/>
    <property type="match status" value="1"/>
</dbReference>
<dbReference type="PATRIC" id="fig|1348657.5.peg.1233"/>
<sequence length="324" mass="36061">MKDHARLESPERRIDPVHDSRHQLRADALARESLVFMLQLPEQNLACFVYTWVNGLGKAGSAFVVYGPGVGEPVVDMCDGIDVPASAGFDDWGVGRVRVRHGRPFQDAHVRVVAGGRAELDYRFEAVHPAYAYGGHRDGCPGWVAEDRIEQSGKVSGVLTLDGKQIPFETMGHRDHSWGTRDWFFSQHWKWLEAQAGQDLVVHFWQVEALGRTVLRGYVQRDGHLAEVETVDVSFDHDERLAHTAVRALVRDELGRSTEVLGRTFALYPFVVSPMVMLNEGSMAVTIDGQPGVGHVEMCWPIDYLRHIAGFDLSAGSPVTRGLP</sequence>
<evidence type="ECO:0000313" key="2">
    <source>
        <dbReference type="EMBL" id="EPZ16232.1"/>
    </source>
</evidence>
<dbReference type="SUPFAM" id="SSF159245">
    <property type="entry name" value="AttH-like"/>
    <property type="match status" value="1"/>
</dbReference>